<dbReference type="GeneID" id="106171689"/>
<feature type="transmembrane region" description="Helical" evidence="6">
    <location>
        <begin position="276"/>
        <end position="293"/>
    </location>
</feature>
<keyword evidence="5 6" id="KW-0472">Membrane</keyword>
<dbReference type="SUPFAM" id="SSF90112">
    <property type="entry name" value="Neurotransmitter-gated ion-channel transmembrane pore"/>
    <property type="match status" value="1"/>
</dbReference>
<dbReference type="InterPro" id="IPR038050">
    <property type="entry name" value="Neuro_actylchol_rec"/>
</dbReference>
<dbReference type="FunFam" id="2.70.170.10:FF:000016">
    <property type="entry name" value="Nicotinic acetylcholine receptor subunit"/>
    <property type="match status" value="1"/>
</dbReference>
<evidence type="ECO:0000256" key="4">
    <source>
        <dbReference type="ARBA" id="ARBA00022989"/>
    </source>
</evidence>
<dbReference type="Gene3D" id="1.20.58.390">
    <property type="entry name" value="Neurotransmitter-gated ion-channel transmembrane domain"/>
    <property type="match status" value="1"/>
</dbReference>
<keyword evidence="6" id="KW-0813">Transport</keyword>
<comment type="subcellular location">
    <subcellularLocation>
        <location evidence="1">Membrane</location>
        <topology evidence="1">Multi-pass membrane protein</topology>
    </subcellularLocation>
</comment>
<evidence type="ECO:0000313" key="10">
    <source>
        <dbReference type="RefSeq" id="XP_013407587.1"/>
    </source>
</evidence>
<feature type="signal peptide" evidence="6">
    <location>
        <begin position="1"/>
        <end position="24"/>
    </location>
</feature>
<dbReference type="InParanoid" id="A0A1S3JB11"/>
<reference evidence="10" key="1">
    <citation type="submission" date="2025-08" db="UniProtKB">
        <authorList>
            <consortium name="RefSeq"/>
        </authorList>
    </citation>
    <scope>IDENTIFICATION</scope>
    <source>
        <tissue evidence="10">Gonads</tissue>
    </source>
</reference>
<accession>A0A1S3JB11</accession>
<sequence>MRHSATLVTVVTVLLVSALHSVCAERPFTASQEYRIKKMLLERYDRSTRPVKNDSTAINIKIAISLYHILDTDEKFQTIQALLSIRLRWRDEHLTWNQSEYGRERIWVPANQIWVPDVVINNNADDSFAISGASTNAIVSSDGSILWMYPAVIKTYCTLNVRYFPFDAQQCEITFISWTYSGFELNLTDDEEFKNINYYRPENQEWLVNDITSERHVAMYACCAEPYPDVTITLHLKRRSLFYIYNLVFPCILIYLASLFGFFLPVESGEKVNLEITILLALVVFLMFISQNLPPTPDAIPFLDMILGVSMTMIFISLVMAVLVTNVYFKKDSNSPPPKWIMNLLRRCKRGKKRRTTNYEMSKFGNGNAKYDLDEFEGRSLSPPNMKCGWCGEDGKQIIIPNCHEEWTTLARLLDRLFFWVFFITSSIAFTTVFCQIPRELLL</sequence>
<gene>
    <name evidence="10" type="primary">LOC106171689</name>
</gene>
<dbReference type="PRINTS" id="PR00252">
    <property type="entry name" value="NRIONCHANNEL"/>
</dbReference>
<dbReference type="InterPro" id="IPR018000">
    <property type="entry name" value="Neurotransmitter_ion_chnl_CS"/>
</dbReference>
<dbReference type="KEGG" id="lak:106171689"/>
<keyword evidence="6" id="KW-0407">Ion channel</keyword>
<evidence type="ECO:0000259" key="8">
    <source>
        <dbReference type="Pfam" id="PF02932"/>
    </source>
</evidence>
<feature type="chain" id="PRO_5022266040" evidence="6">
    <location>
        <begin position="25"/>
        <end position="443"/>
    </location>
</feature>
<dbReference type="CDD" id="cd19051">
    <property type="entry name" value="LGIC_TM_cation"/>
    <property type="match status" value="1"/>
</dbReference>
<evidence type="ECO:0000256" key="3">
    <source>
        <dbReference type="ARBA" id="ARBA00022692"/>
    </source>
</evidence>
<keyword evidence="10" id="KW-0675">Receptor</keyword>
<keyword evidence="3 6" id="KW-0812">Transmembrane</keyword>
<dbReference type="InterPro" id="IPR036734">
    <property type="entry name" value="Neur_chan_lig-bd_sf"/>
</dbReference>
<dbReference type="InterPro" id="IPR036719">
    <property type="entry name" value="Neuro-gated_channel_TM_sf"/>
</dbReference>
<keyword evidence="6" id="KW-0732">Signal</keyword>
<evidence type="ECO:0000256" key="2">
    <source>
        <dbReference type="ARBA" id="ARBA00009237"/>
    </source>
</evidence>
<dbReference type="PANTHER" id="PTHR18945">
    <property type="entry name" value="NEUROTRANSMITTER GATED ION CHANNEL"/>
    <property type="match status" value="1"/>
</dbReference>
<dbReference type="PROSITE" id="PS00236">
    <property type="entry name" value="NEUROTR_ION_CHANNEL"/>
    <property type="match status" value="1"/>
</dbReference>
<keyword evidence="9" id="KW-1185">Reference proteome</keyword>
<evidence type="ECO:0000313" key="9">
    <source>
        <dbReference type="Proteomes" id="UP000085678"/>
    </source>
</evidence>
<dbReference type="GO" id="GO:0004888">
    <property type="term" value="F:transmembrane signaling receptor activity"/>
    <property type="evidence" value="ECO:0007669"/>
    <property type="project" value="InterPro"/>
</dbReference>
<feature type="domain" description="Neurotransmitter-gated ion-channel ligand-binding" evidence="7">
    <location>
        <begin position="34"/>
        <end position="239"/>
    </location>
</feature>
<evidence type="ECO:0000259" key="7">
    <source>
        <dbReference type="Pfam" id="PF02931"/>
    </source>
</evidence>
<dbReference type="STRING" id="7574.A0A1S3JB11"/>
<dbReference type="InterPro" id="IPR006201">
    <property type="entry name" value="Neur_channel"/>
</dbReference>
<dbReference type="InterPro" id="IPR006029">
    <property type="entry name" value="Neurotrans-gated_channel_TM"/>
</dbReference>
<dbReference type="GO" id="GO:0016020">
    <property type="term" value="C:membrane"/>
    <property type="evidence" value="ECO:0007669"/>
    <property type="project" value="UniProtKB-SubCell"/>
</dbReference>
<dbReference type="OrthoDB" id="5975154at2759"/>
<dbReference type="Gene3D" id="2.70.170.10">
    <property type="entry name" value="Neurotransmitter-gated ion-channel ligand-binding domain"/>
    <property type="match status" value="1"/>
</dbReference>
<dbReference type="Pfam" id="PF02931">
    <property type="entry name" value="Neur_chan_LBD"/>
    <property type="match status" value="1"/>
</dbReference>
<dbReference type="GO" id="GO:0005230">
    <property type="term" value="F:extracellular ligand-gated monoatomic ion channel activity"/>
    <property type="evidence" value="ECO:0007669"/>
    <property type="project" value="InterPro"/>
</dbReference>
<organism evidence="9 10">
    <name type="scientific">Lingula anatina</name>
    <name type="common">Brachiopod</name>
    <name type="synonym">Lingula unguis</name>
    <dbReference type="NCBI Taxonomy" id="7574"/>
    <lineage>
        <taxon>Eukaryota</taxon>
        <taxon>Metazoa</taxon>
        <taxon>Spiralia</taxon>
        <taxon>Lophotrochozoa</taxon>
        <taxon>Brachiopoda</taxon>
        <taxon>Linguliformea</taxon>
        <taxon>Lingulata</taxon>
        <taxon>Lingulida</taxon>
        <taxon>Linguloidea</taxon>
        <taxon>Lingulidae</taxon>
        <taxon>Lingula</taxon>
    </lineage>
</organism>
<evidence type="ECO:0000256" key="1">
    <source>
        <dbReference type="ARBA" id="ARBA00004141"/>
    </source>
</evidence>
<dbReference type="RefSeq" id="XP_013407587.1">
    <property type="nucleotide sequence ID" value="XM_013552133.1"/>
</dbReference>
<feature type="domain" description="Neurotransmitter-gated ion-channel transmembrane" evidence="8">
    <location>
        <begin position="247"/>
        <end position="377"/>
    </location>
</feature>
<dbReference type="AlphaFoldDB" id="A0A1S3JB11"/>
<feature type="transmembrane region" description="Helical" evidence="6">
    <location>
        <begin position="417"/>
        <end position="439"/>
    </location>
</feature>
<keyword evidence="4 6" id="KW-1133">Transmembrane helix</keyword>
<evidence type="ECO:0000256" key="5">
    <source>
        <dbReference type="ARBA" id="ARBA00023136"/>
    </source>
</evidence>
<dbReference type="SUPFAM" id="SSF63712">
    <property type="entry name" value="Nicotinic receptor ligand binding domain-like"/>
    <property type="match status" value="1"/>
</dbReference>
<dbReference type="CDD" id="cd18997">
    <property type="entry name" value="LGIC_ECD_nAChR"/>
    <property type="match status" value="1"/>
</dbReference>
<comment type="similarity">
    <text evidence="2">Belongs to the ligand-gated ion channel (TC 1.A.9) family. Acetylcholine receptor (TC 1.A.9.1) subfamily.</text>
</comment>
<dbReference type="Proteomes" id="UP000085678">
    <property type="component" value="Unplaced"/>
</dbReference>
<dbReference type="InterPro" id="IPR006202">
    <property type="entry name" value="Neur_chan_lig-bd"/>
</dbReference>
<feature type="transmembrane region" description="Helical" evidence="6">
    <location>
        <begin position="305"/>
        <end position="329"/>
    </location>
</feature>
<name>A0A1S3JB11_LINAN</name>
<keyword evidence="6" id="KW-0406">Ion transport</keyword>
<evidence type="ECO:0000256" key="6">
    <source>
        <dbReference type="RuleBase" id="RU000687"/>
    </source>
</evidence>
<protein>
    <submittedName>
        <fullName evidence="10">Neuronal acetylcholine receptor subunit alpha-9</fullName>
    </submittedName>
</protein>
<dbReference type="Pfam" id="PF02932">
    <property type="entry name" value="Neur_chan_memb"/>
    <property type="match status" value="1"/>
</dbReference>
<feature type="transmembrane region" description="Helical" evidence="6">
    <location>
        <begin position="242"/>
        <end position="264"/>
    </location>
</feature>
<proteinExistence type="inferred from homology"/>